<dbReference type="Proteomes" id="UP000231179">
    <property type="component" value="Chromosome"/>
</dbReference>
<dbReference type="GO" id="GO:0016301">
    <property type="term" value="F:kinase activity"/>
    <property type="evidence" value="ECO:0007669"/>
    <property type="project" value="UniProtKB-KW"/>
</dbReference>
<name>A0A2K8KHK3_9MOLU</name>
<keyword evidence="2" id="KW-0813">Transport</keyword>
<dbReference type="InterPro" id="IPR016152">
    <property type="entry name" value="PTrfase/Anion_transptr"/>
</dbReference>
<sequence>MKYDKNLLNEYEGFTCWKEMLKTCGASLIVNNYITASYLEVIIASVIKHGPYFVVAEQVAIAHSDINLDNIKKTGVSWNILKKPCQIGDINPKAVKYLIILATTNGVEHLGFLKKFSQVFLDEAKRTEFYQIQTKEQLIIFLEKHF</sequence>
<dbReference type="PANTHER" id="PTHR36203:SF1">
    <property type="entry name" value="ASCORBATE-SPECIFIC PTS SYSTEM EIIA COMPONENT"/>
    <property type="match status" value="1"/>
</dbReference>
<evidence type="ECO:0000256" key="3">
    <source>
        <dbReference type="ARBA" id="ARBA00022490"/>
    </source>
</evidence>
<evidence type="ECO:0000313" key="13">
    <source>
        <dbReference type="Proteomes" id="UP000231179"/>
    </source>
</evidence>
<evidence type="ECO:0000256" key="2">
    <source>
        <dbReference type="ARBA" id="ARBA00022448"/>
    </source>
</evidence>
<keyword evidence="3" id="KW-0963">Cytoplasm</keyword>
<evidence type="ECO:0000256" key="4">
    <source>
        <dbReference type="ARBA" id="ARBA00022553"/>
    </source>
</evidence>
<evidence type="ECO:0000313" key="12">
    <source>
        <dbReference type="EMBL" id="ATX71155.1"/>
    </source>
</evidence>
<dbReference type="SUPFAM" id="SSF55804">
    <property type="entry name" value="Phoshotransferase/anion transport protein"/>
    <property type="match status" value="1"/>
</dbReference>
<dbReference type="AlphaFoldDB" id="A0A2K8KHK3"/>
<evidence type="ECO:0000256" key="7">
    <source>
        <dbReference type="ARBA" id="ARBA00022777"/>
    </source>
</evidence>
<dbReference type="Gene3D" id="3.40.930.10">
    <property type="entry name" value="Mannitol-specific EII, Chain A"/>
    <property type="match status" value="1"/>
</dbReference>
<organism evidence="12 13">
    <name type="scientific">Spiroplasma clarkii</name>
    <dbReference type="NCBI Taxonomy" id="2139"/>
    <lineage>
        <taxon>Bacteria</taxon>
        <taxon>Bacillati</taxon>
        <taxon>Mycoplasmatota</taxon>
        <taxon>Mollicutes</taxon>
        <taxon>Entomoplasmatales</taxon>
        <taxon>Spiroplasmataceae</taxon>
        <taxon>Spiroplasma</taxon>
    </lineage>
</organism>
<comment type="subcellular location">
    <subcellularLocation>
        <location evidence="1">Cytoplasm</location>
    </subcellularLocation>
</comment>
<dbReference type="InterPro" id="IPR002178">
    <property type="entry name" value="PTS_EIIA_type-2_dom"/>
</dbReference>
<evidence type="ECO:0000256" key="10">
    <source>
        <dbReference type="ARBA" id="ARBA00042072"/>
    </source>
</evidence>
<comment type="function">
    <text evidence="8">The phosphoenolpyruvate-dependent sugar phosphotransferase system (sugar PTS), a major carbohydrate active transport system, catalyzes the phosphorylation of incoming sugar substrates concomitantly with their translocation across the cell membrane. The enzyme II UlaABC PTS system is involved in ascorbate transport.</text>
</comment>
<evidence type="ECO:0000256" key="8">
    <source>
        <dbReference type="ARBA" id="ARBA00037387"/>
    </source>
</evidence>
<feature type="domain" description="PTS EIIA type-2" evidence="11">
    <location>
        <begin position="1"/>
        <end position="145"/>
    </location>
</feature>
<protein>
    <recommendedName>
        <fullName evidence="9">Ascorbate-specific PTS system EIIA component</fullName>
    </recommendedName>
    <alternativeName>
        <fullName evidence="10">Ascorbate-specific phosphotransferase enzyme IIA component</fullName>
    </alternativeName>
</protein>
<proteinExistence type="predicted"/>
<accession>A0A2K8KHK3</accession>
<reference evidence="12 13" key="1">
    <citation type="submission" date="2017-11" db="EMBL/GenBank/DDBJ databases">
        <title>Complete genome sequence of Spiroplasma clarkii CN-5 (DSM 19994).</title>
        <authorList>
            <person name="Tsai Y.-M."/>
            <person name="Chang A."/>
            <person name="Lo W.-S."/>
            <person name="Kuo C.-H."/>
        </authorList>
    </citation>
    <scope>NUCLEOTIDE SEQUENCE [LARGE SCALE GENOMIC DNA]</scope>
    <source>
        <strain evidence="12 13">CN-5</strain>
    </source>
</reference>
<evidence type="ECO:0000256" key="1">
    <source>
        <dbReference type="ARBA" id="ARBA00004496"/>
    </source>
</evidence>
<keyword evidence="13" id="KW-1185">Reference proteome</keyword>
<evidence type="ECO:0000256" key="5">
    <source>
        <dbReference type="ARBA" id="ARBA00022679"/>
    </source>
</evidence>
<dbReference type="PROSITE" id="PS51094">
    <property type="entry name" value="PTS_EIIA_TYPE_2"/>
    <property type="match status" value="1"/>
</dbReference>
<evidence type="ECO:0000259" key="11">
    <source>
        <dbReference type="PROSITE" id="PS51094"/>
    </source>
</evidence>
<keyword evidence="6" id="KW-0598">Phosphotransferase system</keyword>
<keyword evidence="7" id="KW-0418">Kinase</keyword>
<dbReference type="RefSeq" id="WP_100254696.1">
    <property type="nucleotide sequence ID" value="NZ_CP024870.1"/>
</dbReference>
<keyword evidence="4" id="KW-0597">Phosphoprotein</keyword>
<keyword evidence="5" id="KW-0808">Transferase</keyword>
<gene>
    <name evidence="12" type="primary">sgaA</name>
    <name evidence="12" type="ORF">SCLAR_v1c08470</name>
</gene>
<dbReference type="PANTHER" id="PTHR36203">
    <property type="entry name" value="ASCORBATE-SPECIFIC PTS SYSTEM EIIA COMPONENT"/>
    <property type="match status" value="1"/>
</dbReference>
<dbReference type="InterPro" id="IPR051351">
    <property type="entry name" value="Ascorbate-PTS_EIIA_comp"/>
</dbReference>
<evidence type="ECO:0000256" key="9">
    <source>
        <dbReference type="ARBA" id="ARBA00041175"/>
    </source>
</evidence>
<dbReference type="Pfam" id="PF00359">
    <property type="entry name" value="PTS_EIIA_2"/>
    <property type="match status" value="1"/>
</dbReference>
<evidence type="ECO:0000256" key="6">
    <source>
        <dbReference type="ARBA" id="ARBA00022683"/>
    </source>
</evidence>
<dbReference type="GO" id="GO:0005737">
    <property type="term" value="C:cytoplasm"/>
    <property type="evidence" value="ECO:0007669"/>
    <property type="project" value="UniProtKB-SubCell"/>
</dbReference>
<dbReference type="GO" id="GO:0009401">
    <property type="term" value="P:phosphoenolpyruvate-dependent sugar phosphotransferase system"/>
    <property type="evidence" value="ECO:0007669"/>
    <property type="project" value="UniProtKB-KW"/>
</dbReference>
<dbReference type="EMBL" id="CP024870">
    <property type="protein sequence ID" value="ATX71155.1"/>
    <property type="molecule type" value="Genomic_DNA"/>
</dbReference>